<protein>
    <recommendedName>
        <fullName evidence="3">Secreted protein</fullName>
    </recommendedName>
</protein>
<gene>
    <name evidence="1" type="ORF">PoB_003884400</name>
</gene>
<proteinExistence type="predicted"/>
<evidence type="ECO:0000313" key="2">
    <source>
        <dbReference type="Proteomes" id="UP000735302"/>
    </source>
</evidence>
<accession>A0AAV4B0X2</accession>
<sequence length="98" mass="10787">MQALLCRSLSYKFFLVSGIGGTVNSEPALRFASILLSRIRVPLLWPGRWPESLRSPYSGLAIHTNTTAFSVGRDFCGSEQGSQGLCAVRGNVVHNWIY</sequence>
<evidence type="ECO:0000313" key="1">
    <source>
        <dbReference type="EMBL" id="GFO12339.1"/>
    </source>
</evidence>
<keyword evidence="2" id="KW-1185">Reference proteome</keyword>
<dbReference type="AlphaFoldDB" id="A0AAV4B0X2"/>
<evidence type="ECO:0008006" key="3">
    <source>
        <dbReference type="Google" id="ProtNLM"/>
    </source>
</evidence>
<organism evidence="1 2">
    <name type="scientific">Plakobranchus ocellatus</name>
    <dbReference type="NCBI Taxonomy" id="259542"/>
    <lineage>
        <taxon>Eukaryota</taxon>
        <taxon>Metazoa</taxon>
        <taxon>Spiralia</taxon>
        <taxon>Lophotrochozoa</taxon>
        <taxon>Mollusca</taxon>
        <taxon>Gastropoda</taxon>
        <taxon>Heterobranchia</taxon>
        <taxon>Euthyneura</taxon>
        <taxon>Panpulmonata</taxon>
        <taxon>Sacoglossa</taxon>
        <taxon>Placobranchoidea</taxon>
        <taxon>Plakobranchidae</taxon>
        <taxon>Plakobranchus</taxon>
    </lineage>
</organism>
<comment type="caution">
    <text evidence="1">The sequence shown here is derived from an EMBL/GenBank/DDBJ whole genome shotgun (WGS) entry which is preliminary data.</text>
</comment>
<reference evidence="1 2" key="1">
    <citation type="journal article" date="2021" name="Elife">
        <title>Chloroplast acquisition without the gene transfer in kleptoplastic sea slugs, Plakobranchus ocellatus.</title>
        <authorList>
            <person name="Maeda T."/>
            <person name="Takahashi S."/>
            <person name="Yoshida T."/>
            <person name="Shimamura S."/>
            <person name="Takaki Y."/>
            <person name="Nagai Y."/>
            <person name="Toyoda A."/>
            <person name="Suzuki Y."/>
            <person name="Arimoto A."/>
            <person name="Ishii H."/>
            <person name="Satoh N."/>
            <person name="Nishiyama T."/>
            <person name="Hasebe M."/>
            <person name="Maruyama T."/>
            <person name="Minagawa J."/>
            <person name="Obokata J."/>
            <person name="Shigenobu S."/>
        </authorList>
    </citation>
    <scope>NUCLEOTIDE SEQUENCE [LARGE SCALE GENOMIC DNA]</scope>
</reference>
<name>A0AAV4B0X2_9GAST</name>
<dbReference type="Proteomes" id="UP000735302">
    <property type="component" value="Unassembled WGS sequence"/>
</dbReference>
<dbReference type="EMBL" id="BLXT01004413">
    <property type="protein sequence ID" value="GFO12339.1"/>
    <property type="molecule type" value="Genomic_DNA"/>
</dbReference>